<keyword evidence="1" id="KW-0812">Transmembrane</keyword>
<evidence type="ECO:0000313" key="3">
    <source>
        <dbReference type="Proteomes" id="UP000041254"/>
    </source>
</evidence>
<evidence type="ECO:0000256" key="1">
    <source>
        <dbReference type="SAM" id="Phobius"/>
    </source>
</evidence>
<evidence type="ECO:0008006" key="4">
    <source>
        <dbReference type="Google" id="ProtNLM"/>
    </source>
</evidence>
<gene>
    <name evidence="2" type="ORF">Vbra_13060</name>
</gene>
<evidence type="ECO:0000313" key="2">
    <source>
        <dbReference type="EMBL" id="CEM01171.1"/>
    </source>
</evidence>
<proteinExistence type="predicted"/>
<organism evidence="2 3">
    <name type="scientific">Vitrella brassicaformis (strain CCMP3155)</name>
    <dbReference type="NCBI Taxonomy" id="1169540"/>
    <lineage>
        <taxon>Eukaryota</taxon>
        <taxon>Sar</taxon>
        <taxon>Alveolata</taxon>
        <taxon>Colpodellida</taxon>
        <taxon>Vitrellaceae</taxon>
        <taxon>Vitrella</taxon>
    </lineage>
</organism>
<dbReference type="Proteomes" id="UP000041254">
    <property type="component" value="Unassembled WGS sequence"/>
</dbReference>
<protein>
    <recommendedName>
        <fullName evidence="4">H(+)-exporting diphosphatase</fullName>
    </recommendedName>
</protein>
<feature type="transmembrane region" description="Helical" evidence="1">
    <location>
        <begin position="88"/>
        <end position="107"/>
    </location>
</feature>
<dbReference type="AlphaFoldDB" id="A0A0G4ES41"/>
<dbReference type="VEuPathDB" id="CryptoDB:Vbra_13060"/>
<keyword evidence="1" id="KW-0472">Membrane</keyword>
<dbReference type="InParanoid" id="A0A0G4ES41"/>
<dbReference type="OrthoDB" id="5007at2759"/>
<keyword evidence="3" id="KW-1185">Reference proteome</keyword>
<feature type="transmembrane region" description="Helical" evidence="1">
    <location>
        <begin position="63"/>
        <end position="82"/>
    </location>
</feature>
<dbReference type="EMBL" id="CDMY01000305">
    <property type="protein sequence ID" value="CEM01171.1"/>
    <property type="molecule type" value="Genomic_DNA"/>
</dbReference>
<name>A0A0G4ES41_VITBC</name>
<sequence length="113" mass="12125">MRPSRNVLQASKDVQKSKAYDDMTGIDRPRNAAIDMGDGFPYTRGTIPSPEVLGIGQNISSSVFGALSIVAFAIFVYSLQWGPGAPPALVGGWFGPLAWGFHVASWIQKKNGN</sequence>
<reference evidence="2 3" key="1">
    <citation type="submission" date="2014-11" db="EMBL/GenBank/DDBJ databases">
        <authorList>
            <person name="Zhu J."/>
            <person name="Qi W."/>
            <person name="Song R."/>
        </authorList>
    </citation>
    <scope>NUCLEOTIDE SEQUENCE [LARGE SCALE GENOMIC DNA]</scope>
</reference>
<accession>A0A0G4ES41</accession>
<keyword evidence="1" id="KW-1133">Transmembrane helix</keyword>